<keyword evidence="4" id="KW-1185">Reference proteome</keyword>
<evidence type="ECO:0000313" key="4">
    <source>
        <dbReference type="Proteomes" id="UP000199666"/>
    </source>
</evidence>
<dbReference type="RefSeq" id="WP_090997880.1">
    <property type="nucleotide sequence ID" value="NZ_FOPP01000014.1"/>
</dbReference>
<dbReference type="InterPro" id="IPR035986">
    <property type="entry name" value="PKD_dom_sf"/>
</dbReference>
<dbReference type="Gene3D" id="2.60.120.260">
    <property type="entry name" value="Galactose-binding domain-like"/>
    <property type="match status" value="1"/>
</dbReference>
<dbReference type="OrthoDB" id="5381604at2"/>
<dbReference type="AlphaFoldDB" id="A0A1I3AE22"/>
<name>A0A1I3AE22_9SPHI</name>
<evidence type="ECO:0000259" key="2">
    <source>
        <dbReference type="PROSITE" id="PS50093"/>
    </source>
</evidence>
<accession>A0A1I3AE22</accession>
<proteinExistence type="predicted"/>
<dbReference type="SMART" id="SM00089">
    <property type="entry name" value="PKD"/>
    <property type="match status" value="1"/>
</dbReference>
<dbReference type="SUPFAM" id="SSF49299">
    <property type="entry name" value="PKD domain"/>
    <property type="match status" value="1"/>
</dbReference>
<dbReference type="STRING" id="414048.SAMN04489864_11440"/>
<feature type="chain" id="PRO_5011698877" evidence="1">
    <location>
        <begin position="25"/>
        <end position="473"/>
    </location>
</feature>
<reference evidence="3 4" key="1">
    <citation type="submission" date="2016-10" db="EMBL/GenBank/DDBJ databases">
        <authorList>
            <person name="de Groot N.N."/>
        </authorList>
    </citation>
    <scope>NUCLEOTIDE SEQUENCE [LARGE SCALE GENOMIC DNA]</scope>
    <source>
        <strain evidence="3 4">DSM 18684</strain>
    </source>
</reference>
<dbReference type="Pfam" id="PF00801">
    <property type="entry name" value="PKD"/>
    <property type="match status" value="1"/>
</dbReference>
<dbReference type="Gene3D" id="2.60.40.10">
    <property type="entry name" value="Immunoglobulins"/>
    <property type="match status" value="1"/>
</dbReference>
<dbReference type="EMBL" id="FOPP01000014">
    <property type="protein sequence ID" value="SFH48353.1"/>
    <property type="molecule type" value="Genomic_DNA"/>
</dbReference>
<dbReference type="PROSITE" id="PS51257">
    <property type="entry name" value="PROKAR_LIPOPROTEIN"/>
    <property type="match status" value="1"/>
</dbReference>
<evidence type="ECO:0000256" key="1">
    <source>
        <dbReference type="SAM" id="SignalP"/>
    </source>
</evidence>
<protein>
    <submittedName>
        <fullName evidence="3">PKD domain-containing protein</fullName>
    </submittedName>
</protein>
<dbReference type="PROSITE" id="PS50093">
    <property type="entry name" value="PKD"/>
    <property type="match status" value="1"/>
</dbReference>
<dbReference type="CDD" id="cd00146">
    <property type="entry name" value="PKD"/>
    <property type="match status" value="1"/>
</dbReference>
<keyword evidence="1" id="KW-0732">Signal</keyword>
<sequence>MKTFNHKIKTSIWISLGMMLSIFASCKKDEVMGVLGTAPEASAIQFTATPTATNPNIISFKSEYNGINANWDFGNGSSSNGKEVQASYPLAGTYTVKLTVLAAGGSVSTTKTITIANTNPAMLSDPAYVLLSGGLTNPTGKTWIIDKTEQGHLGVGPITSQFPDWYQAGPNEKASNGFYDDEMTFAMTATGLKYTYVNNGTTFANASNAPGIGGPTGSDDPTVNYTPPTNLGWVLSSSGDTKYINISNNGFISYYLGVSQYQILSLTADEMWLRSGDKSNAGNAWYLKLIRKGFTRPVVPPVQKPIQPANLTDDFQNPTTFTWGAENMDYVRAYDNPLKFPVNTSAKVGYYEKRTGDEGQYGNLNVTLPYRFDLTAKNKIRLKVFIPGANDFTKVKPTVAIKLQNSLLGGNAWQTQIEIVKTILPSQFNTWVQLEFDYAGSAAQTLYDKIVVQLGGEGHPHPGIFYIDDFEFK</sequence>
<feature type="domain" description="PKD" evidence="2">
    <location>
        <begin position="71"/>
        <end position="115"/>
    </location>
</feature>
<gene>
    <name evidence="3" type="ORF">SAMN04489864_11440</name>
</gene>
<dbReference type="Proteomes" id="UP000199666">
    <property type="component" value="Unassembled WGS sequence"/>
</dbReference>
<dbReference type="InterPro" id="IPR013783">
    <property type="entry name" value="Ig-like_fold"/>
</dbReference>
<dbReference type="InterPro" id="IPR022409">
    <property type="entry name" value="PKD/Chitinase_dom"/>
</dbReference>
<feature type="signal peptide" evidence="1">
    <location>
        <begin position="1"/>
        <end position="24"/>
    </location>
</feature>
<organism evidence="3 4">
    <name type="scientific">Pedobacter insulae</name>
    <dbReference type="NCBI Taxonomy" id="414048"/>
    <lineage>
        <taxon>Bacteria</taxon>
        <taxon>Pseudomonadati</taxon>
        <taxon>Bacteroidota</taxon>
        <taxon>Sphingobacteriia</taxon>
        <taxon>Sphingobacteriales</taxon>
        <taxon>Sphingobacteriaceae</taxon>
        <taxon>Pedobacter</taxon>
    </lineage>
</organism>
<evidence type="ECO:0000313" key="3">
    <source>
        <dbReference type="EMBL" id="SFH48353.1"/>
    </source>
</evidence>
<dbReference type="InterPro" id="IPR000601">
    <property type="entry name" value="PKD_dom"/>
</dbReference>